<dbReference type="InterPro" id="IPR029151">
    <property type="entry name" value="Sensor-like_sf"/>
</dbReference>
<keyword evidence="1" id="KW-1133">Transmembrane helix</keyword>
<dbReference type="GO" id="GO:0016301">
    <property type="term" value="F:kinase activity"/>
    <property type="evidence" value="ECO:0007669"/>
    <property type="project" value="UniProtKB-KW"/>
</dbReference>
<name>A0A1I2PDI8_9FIRM</name>
<dbReference type="EMBL" id="FOOX01000002">
    <property type="protein sequence ID" value="SFG13600.1"/>
    <property type="molecule type" value="Genomic_DNA"/>
</dbReference>
<dbReference type="STRING" id="341036.SAMN05660649_00823"/>
<proteinExistence type="predicted"/>
<accession>A0A1I2PDI8</accession>
<keyword evidence="3" id="KW-1185">Reference proteome</keyword>
<sequence length="213" mass="24669">MKRKTRLIILYIAIIIFFISVQTIFLDHWYERTTNDIGKEALTISQVVAGAIDANQYEQIVNTKERNAYFHQMQDYFREVQQQTGIKYLYVKHKISDSQIEYIFDAEKDSLGEADKLFTPEAYTSRAGLHTGVKSYDKWGTFITGYSPLINKNGDIVGIVGTDIDVKYFHDELWSRLKSILIYTLEVSLCFSLLVFITLKPEAIVRTDRNDLV</sequence>
<dbReference type="RefSeq" id="WP_092468963.1">
    <property type="nucleotide sequence ID" value="NZ_FOOX01000002.1"/>
</dbReference>
<keyword evidence="2" id="KW-0418">Kinase</keyword>
<dbReference type="AlphaFoldDB" id="A0A1I2PDI8"/>
<keyword evidence="1" id="KW-0472">Membrane</keyword>
<gene>
    <name evidence="2" type="ORF">SAMN05660649_00823</name>
</gene>
<feature type="transmembrane region" description="Helical" evidence="1">
    <location>
        <begin position="7"/>
        <end position="26"/>
    </location>
</feature>
<dbReference type="OrthoDB" id="9798098at2"/>
<reference evidence="3" key="1">
    <citation type="submission" date="2016-10" db="EMBL/GenBank/DDBJ databases">
        <authorList>
            <person name="Varghese N."/>
            <person name="Submissions S."/>
        </authorList>
    </citation>
    <scope>NUCLEOTIDE SEQUENCE [LARGE SCALE GENOMIC DNA]</scope>
    <source>
        <strain evidence="3">DSM 17038</strain>
    </source>
</reference>
<protein>
    <submittedName>
        <fullName evidence="2">Two-component system, chemotaxis family, sensor kinase CheA</fullName>
    </submittedName>
</protein>
<dbReference type="SUPFAM" id="SSF103190">
    <property type="entry name" value="Sensory domain-like"/>
    <property type="match status" value="1"/>
</dbReference>
<evidence type="ECO:0000313" key="2">
    <source>
        <dbReference type="EMBL" id="SFG13600.1"/>
    </source>
</evidence>
<evidence type="ECO:0000313" key="3">
    <source>
        <dbReference type="Proteomes" id="UP000199337"/>
    </source>
</evidence>
<evidence type="ECO:0000256" key="1">
    <source>
        <dbReference type="SAM" id="Phobius"/>
    </source>
</evidence>
<keyword evidence="2" id="KW-0808">Transferase</keyword>
<dbReference type="Proteomes" id="UP000199337">
    <property type="component" value="Unassembled WGS sequence"/>
</dbReference>
<feature type="transmembrane region" description="Helical" evidence="1">
    <location>
        <begin position="180"/>
        <end position="199"/>
    </location>
</feature>
<organism evidence="2 3">
    <name type="scientific">Desulfotruncus arcticus DSM 17038</name>
    <dbReference type="NCBI Taxonomy" id="1121424"/>
    <lineage>
        <taxon>Bacteria</taxon>
        <taxon>Bacillati</taxon>
        <taxon>Bacillota</taxon>
        <taxon>Clostridia</taxon>
        <taxon>Eubacteriales</taxon>
        <taxon>Desulfallaceae</taxon>
        <taxon>Desulfotruncus</taxon>
    </lineage>
</organism>
<keyword evidence="1" id="KW-0812">Transmembrane</keyword>